<feature type="region of interest" description="Disordered" evidence="1">
    <location>
        <begin position="20"/>
        <end position="99"/>
    </location>
</feature>
<organism evidence="3 4">
    <name type="scientific">Stephania yunnanensis</name>
    <dbReference type="NCBI Taxonomy" id="152371"/>
    <lineage>
        <taxon>Eukaryota</taxon>
        <taxon>Viridiplantae</taxon>
        <taxon>Streptophyta</taxon>
        <taxon>Embryophyta</taxon>
        <taxon>Tracheophyta</taxon>
        <taxon>Spermatophyta</taxon>
        <taxon>Magnoliopsida</taxon>
        <taxon>Ranunculales</taxon>
        <taxon>Menispermaceae</taxon>
        <taxon>Menispermoideae</taxon>
        <taxon>Cissampelideae</taxon>
        <taxon>Stephania</taxon>
    </lineage>
</organism>
<gene>
    <name evidence="3" type="ORF">Syun_029361</name>
</gene>
<feature type="compositionally biased region" description="Acidic residues" evidence="1">
    <location>
        <begin position="20"/>
        <end position="41"/>
    </location>
</feature>
<dbReference type="Pfam" id="PF21091">
    <property type="entry name" value="SPT16_C"/>
    <property type="match status" value="1"/>
</dbReference>
<accession>A0AAP0HJD7</accession>
<proteinExistence type="predicted"/>
<dbReference type="InterPro" id="IPR048969">
    <property type="entry name" value="FACT_SPT16_C"/>
</dbReference>
<protein>
    <recommendedName>
        <fullName evidence="2">FACT complex subunit SPT16 C-terminal domain-containing protein</fullName>
    </recommendedName>
</protein>
<evidence type="ECO:0000313" key="3">
    <source>
        <dbReference type="EMBL" id="KAK9086967.1"/>
    </source>
</evidence>
<keyword evidence="4" id="KW-1185">Reference proteome</keyword>
<evidence type="ECO:0000313" key="4">
    <source>
        <dbReference type="Proteomes" id="UP001420932"/>
    </source>
</evidence>
<comment type="caution">
    <text evidence="3">The sequence shown here is derived from an EMBL/GenBank/DDBJ whole genome shotgun (WGS) entry which is preliminary data.</text>
</comment>
<name>A0AAP0HJD7_9MAGN</name>
<dbReference type="EMBL" id="JBBNAF010000013">
    <property type="protein sequence ID" value="KAK9086967.1"/>
    <property type="molecule type" value="Genomic_DNA"/>
</dbReference>
<evidence type="ECO:0000259" key="2">
    <source>
        <dbReference type="Pfam" id="PF21091"/>
    </source>
</evidence>
<reference evidence="3 4" key="1">
    <citation type="submission" date="2024-01" db="EMBL/GenBank/DDBJ databases">
        <title>Genome assemblies of Stephania.</title>
        <authorList>
            <person name="Yang L."/>
        </authorList>
    </citation>
    <scope>NUCLEOTIDE SEQUENCE [LARGE SCALE GENOMIC DNA]</scope>
    <source>
        <strain evidence="3">YNDBR</strain>
        <tissue evidence="3">Leaf</tissue>
    </source>
</reference>
<dbReference type="Proteomes" id="UP001420932">
    <property type="component" value="Unassembled WGS sequence"/>
</dbReference>
<evidence type="ECO:0000256" key="1">
    <source>
        <dbReference type="SAM" id="MobiDB-lite"/>
    </source>
</evidence>
<dbReference type="AlphaFoldDB" id="A0AAP0HJD7"/>
<feature type="domain" description="FACT complex subunit SPT16 C-terminal" evidence="2">
    <location>
        <begin position="19"/>
        <end position="74"/>
    </location>
</feature>
<sequence length="99" mass="11799">MLKVIREEWAPLAFYISFEDDDIDSMEESDDNEYSEEDLEEEKGNTWEELEREATNANKENDDETDSDNDKKRRVKKAFGKSRIPETNWDVPPKRPKLR</sequence>